<dbReference type="EMBL" id="CP073355">
    <property type="protein sequence ID" value="URA09470.1"/>
    <property type="molecule type" value="Genomic_DNA"/>
</dbReference>
<accession>A0AAX3BB56</accession>
<proteinExistence type="predicted"/>
<dbReference type="PROSITE" id="PS51257">
    <property type="entry name" value="PROKAR_LIPOPROTEIN"/>
    <property type="match status" value="1"/>
</dbReference>
<reference evidence="1" key="2">
    <citation type="submission" date="2022-06" db="EMBL/GenBank/DDBJ databases">
        <title>Thermospira aquatica gen. nov., sp. nov.</title>
        <authorList>
            <person name="Ben Ali Gam Z."/>
            <person name="Labat M."/>
        </authorList>
    </citation>
    <scope>NUCLEOTIDE SEQUENCE</scope>
    <source>
        <strain evidence="1">F1F22</strain>
    </source>
</reference>
<evidence type="ECO:0008006" key="3">
    <source>
        <dbReference type="Google" id="ProtNLM"/>
    </source>
</evidence>
<evidence type="ECO:0000313" key="2">
    <source>
        <dbReference type="Proteomes" id="UP001056539"/>
    </source>
</evidence>
<keyword evidence="2" id="KW-1185">Reference proteome</keyword>
<dbReference type="Proteomes" id="UP001056539">
    <property type="component" value="Chromosome"/>
</dbReference>
<gene>
    <name evidence="1" type="ORF">KDW03_08205</name>
</gene>
<evidence type="ECO:0000313" key="1">
    <source>
        <dbReference type="EMBL" id="URA09470.1"/>
    </source>
</evidence>
<dbReference type="KEGG" id="taqu:KDW03_08205"/>
<sequence length="287" mass="34459">MKRFMMMILLVLGLSACTNIKEELKDNVLSFQMGKERLVLVFPVSPSPEDVAFYREACRRFLKIEKKAFSGEVVLGGERYQDFFRVGNQMLRGWKNLTLRWAQIQQVWENMRWEAERSKASWALPLRGEMLSFSRIRDFENFFQKYQLKPDQLREARAYLIQFLDVEVYFVSLQELMERYARYYTLNDLPTVFFQLVVLPESVEWIEFLQRRYGRTLVRELGLVSYDKSTWEKKLGKPVSDLESEFVKRFQRMKFSHGVWKNLDFVHEYQQLLTLYNSSTKSTLFKK</sequence>
<reference evidence="1" key="1">
    <citation type="submission" date="2021-04" db="EMBL/GenBank/DDBJ databases">
        <authorList>
            <person name="Postec A."/>
        </authorList>
    </citation>
    <scope>NUCLEOTIDE SEQUENCE</scope>
    <source>
        <strain evidence="1">F1F22</strain>
    </source>
</reference>
<name>A0AAX3BB56_9SPIR</name>
<organism evidence="1 2">
    <name type="scientific">Thermospira aquatica</name>
    <dbReference type="NCBI Taxonomy" id="2828656"/>
    <lineage>
        <taxon>Bacteria</taxon>
        <taxon>Pseudomonadati</taxon>
        <taxon>Spirochaetota</taxon>
        <taxon>Spirochaetia</taxon>
        <taxon>Brevinematales</taxon>
        <taxon>Thermospiraceae</taxon>
        <taxon>Thermospira</taxon>
    </lineage>
</organism>
<protein>
    <recommendedName>
        <fullName evidence="3">Lipoprotein</fullName>
    </recommendedName>
</protein>
<dbReference type="AlphaFoldDB" id="A0AAX3BB56"/>
<dbReference type="RefSeq" id="WP_271434599.1">
    <property type="nucleotide sequence ID" value="NZ_CP073355.1"/>
</dbReference>